<name>A0A6N8FLB3_9BACI</name>
<evidence type="ECO:0000259" key="15">
    <source>
        <dbReference type="Pfam" id="PF08264"/>
    </source>
</evidence>
<dbReference type="GO" id="GO:0005524">
    <property type="term" value="F:ATP binding"/>
    <property type="evidence" value="ECO:0007669"/>
    <property type="project" value="UniProtKB-UniRule"/>
</dbReference>
<dbReference type="Pfam" id="PF00133">
    <property type="entry name" value="tRNA-synt_1"/>
    <property type="match status" value="1"/>
</dbReference>
<dbReference type="GO" id="GO:0004822">
    <property type="term" value="F:isoleucine-tRNA ligase activity"/>
    <property type="evidence" value="ECO:0007669"/>
    <property type="project" value="UniProtKB-UniRule"/>
</dbReference>
<feature type="short sequence motif" description="'HIGH' region" evidence="12">
    <location>
        <begin position="57"/>
        <end position="67"/>
    </location>
</feature>
<dbReference type="FunFam" id="1.10.730.20:FF:000001">
    <property type="entry name" value="Isoleucine--tRNA ligase"/>
    <property type="match status" value="1"/>
</dbReference>
<dbReference type="InterPro" id="IPR013155">
    <property type="entry name" value="M/V/L/I-tRNA-synth_anticd-bd"/>
</dbReference>
<sequence length="918" mass="105513">MEYKDTLLMPKTEFPMRGNLPNKEPKRQEKWEDMNLYERQQDRTKERPLFILHDGPPYANGDLHIGHALNKILKDFITRYKSMTGYHAPYVPGWDTHGLPIETALTKNKKVDRKKMSVAEFRQKCAEYAMGQLNNQRTQFKQLGVRGEWDNPYITLTKGYEAAQIKVFGEMAKKGYIYKGLKPVYWSPSSESALAEAEIEYQDKRSPSIYVAFEVSDGKGVLDQGDKIIIWTTTPWTIPANLAIALHPALNYVVVEVNGDRYVIAEELLETVTTELEWDNPKVVKTFKGKDADKVVARHPFYDRDSLVVLGEHVTTEAGTGCVHTAPGHGEDDFYVSKKYGIDVLCPVDEKGVFTAQAPGFEGMFYDKANKEITEKLEEVGALIKLTFITHSYPHDWRTKKPTIFRATSQWFASIKDFRQDILDEIKRVNWYPSWGETRLYNMVRDREDWCISRQRTWGVPIPVFYGEDGTPIITDETIDHVSKLFAEHGSNIWFEKDAKDLLPKGFTSNHSPNGKFTKETDIMDVWFDSGSSHAGVLLERDDHRRPADIYLEGSDQYRGWFNSSLSTSVAVTGKAPYKNIISHGFVLDGNGRKMSKSLGNVILPSKVLKQLGADILRLWVSSVDYQADVRISDDILKQTSEAYRKIRNTFRFMLANLSDFNPETDRVPEAEMQEVDRYMLHRLQQLLKDVRESYDKYEFSPIFHRIHNFCADDLSSFYLDFAKDILYIEAKDNHRRRSIQTGYYEILTTLVKLLTPIIPHTADEVWEYIPGVEEESVQLTDIPEPREITNFEGLEEKWNQFMAVRDDVYKALEEARNEKVIGKSLEAKITVVPKDEQTKKMLTSIQDVHQLFIVSEAVISDSEPNAKAYKYVDVQVEKHSGEKCERCWVASDTVGEDTDHPTLCARCADVVKEHYTA</sequence>
<evidence type="ECO:0000256" key="2">
    <source>
        <dbReference type="ARBA" id="ARBA00006887"/>
    </source>
</evidence>
<dbReference type="CDD" id="cd07960">
    <property type="entry name" value="Anticodon_Ia_Ile_BEm"/>
    <property type="match status" value="1"/>
</dbReference>
<dbReference type="InterPro" id="IPR009008">
    <property type="entry name" value="Val/Leu/Ile-tRNA-synth_edit"/>
</dbReference>
<dbReference type="Pfam" id="PF08264">
    <property type="entry name" value="Anticodon_1"/>
    <property type="match status" value="1"/>
</dbReference>
<dbReference type="GO" id="GO:0002161">
    <property type="term" value="F:aminoacyl-tRNA deacylase activity"/>
    <property type="evidence" value="ECO:0007669"/>
    <property type="project" value="InterPro"/>
</dbReference>
<comment type="catalytic activity">
    <reaction evidence="11 12">
        <text>tRNA(Ile) + L-isoleucine + ATP = L-isoleucyl-tRNA(Ile) + AMP + diphosphate</text>
        <dbReference type="Rhea" id="RHEA:11060"/>
        <dbReference type="Rhea" id="RHEA-COMP:9666"/>
        <dbReference type="Rhea" id="RHEA-COMP:9695"/>
        <dbReference type="ChEBI" id="CHEBI:30616"/>
        <dbReference type="ChEBI" id="CHEBI:33019"/>
        <dbReference type="ChEBI" id="CHEBI:58045"/>
        <dbReference type="ChEBI" id="CHEBI:78442"/>
        <dbReference type="ChEBI" id="CHEBI:78528"/>
        <dbReference type="ChEBI" id="CHEBI:456215"/>
        <dbReference type="EC" id="6.1.1.5"/>
    </reaction>
</comment>
<dbReference type="InterPro" id="IPR023585">
    <property type="entry name" value="Ile-tRNA-ligase_type1"/>
</dbReference>
<evidence type="ECO:0000256" key="9">
    <source>
        <dbReference type="ARBA" id="ARBA00023146"/>
    </source>
</evidence>
<keyword evidence="12" id="KW-0479">Metal-binding</keyword>
<keyword evidence="4 12" id="KW-0963">Cytoplasm</keyword>
<dbReference type="GO" id="GO:0008270">
    <property type="term" value="F:zinc ion binding"/>
    <property type="evidence" value="ECO:0007669"/>
    <property type="project" value="UniProtKB-UniRule"/>
</dbReference>
<protein>
    <recommendedName>
        <fullName evidence="12">Isoleucine--tRNA ligase</fullName>
        <ecNumber evidence="12">6.1.1.5</ecNumber>
    </recommendedName>
    <alternativeName>
        <fullName evidence="12">Isoleucyl-tRNA synthetase</fullName>
        <shortName evidence="12">IleRS</shortName>
    </alternativeName>
</protein>
<keyword evidence="6 12" id="KW-0547">Nucleotide-binding</keyword>
<evidence type="ECO:0000256" key="6">
    <source>
        <dbReference type="ARBA" id="ARBA00022741"/>
    </source>
</evidence>
<evidence type="ECO:0000256" key="4">
    <source>
        <dbReference type="ARBA" id="ARBA00022490"/>
    </source>
</evidence>
<dbReference type="CDD" id="cd00818">
    <property type="entry name" value="IleRS_core"/>
    <property type="match status" value="1"/>
</dbReference>
<comment type="cofactor">
    <cofactor evidence="12">
        <name>Zn(2+)</name>
        <dbReference type="ChEBI" id="CHEBI:29105"/>
    </cofactor>
    <text evidence="12">Binds 1 zinc ion per subunit.</text>
</comment>
<dbReference type="SUPFAM" id="SSF52374">
    <property type="entry name" value="Nucleotidylyl transferase"/>
    <property type="match status" value="1"/>
</dbReference>
<accession>A0A6N8FLB3</accession>
<evidence type="ECO:0000256" key="5">
    <source>
        <dbReference type="ARBA" id="ARBA00022598"/>
    </source>
</evidence>
<keyword evidence="5 12" id="KW-0436">Ligase</keyword>
<dbReference type="InterPro" id="IPR002301">
    <property type="entry name" value="Ile-tRNA-ligase"/>
</dbReference>
<evidence type="ECO:0000256" key="1">
    <source>
        <dbReference type="ARBA" id="ARBA00004496"/>
    </source>
</evidence>
<feature type="binding site" evidence="12">
    <location>
        <position position="597"/>
    </location>
    <ligand>
        <name>ATP</name>
        <dbReference type="ChEBI" id="CHEBI:30616"/>
    </ligand>
</feature>
<dbReference type="SUPFAM" id="SSF50677">
    <property type="entry name" value="ValRS/IleRS/LeuRS editing domain"/>
    <property type="match status" value="1"/>
</dbReference>
<dbReference type="InterPro" id="IPR050081">
    <property type="entry name" value="Ile-tRNA_ligase"/>
</dbReference>
<dbReference type="InterPro" id="IPR001412">
    <property type="entry name" value="aa-tRNA-synth_I_CS"/>
</dbReference>
<evidence type="ECO:0000256" key="11">
    <source>
        <dbReference type="ARBA" id="ARBA00048359"/>
    </source>
</evidence>
<evidence type="ECO:0000313" key="16">
    <source>
        <dbReference type="EMBL" id="MUK89516.1"/>
    </source>
</evidence>
<dbReference type="EMBL" id="WOCA01000012">
    <property type="protein sequence ID" value="MUK89516.1"/>
    <property type="molecule type" value="Genomic_DNA"/>
</dbReference>
<dbReference type="InterPro" id="IPR033708">
    <property type="entry name" value="Anticodon_Ile_BEm"/>
</dbReference>
<dbReference type="FunFam" id="3.40.50.620:FF:000152">
    <property type="entry name" value="Isoleucine--tRNA ligase"/>
    <property type="match status" value="1"/>
</dbReference>
<dbReference type="SUPFAM" id="SSF47323">
    <property type="entry name" value="Anticodon-binding domain of a subclass of class I aminoacyl-tRNA synthetases"/>
    <property type="match status" value="1"/>
</dbReference>
<keyword evidence="7 12" id="KW-0067">ATP-binding</keyword>
<dbReference type="PANTHER" id="PTHR42765:SF1">
    <property type="entry name" value="ISOLEUCINE--TRNA LIGASE, MITOCHONDRIAL"/>
    <property type="match status" value="1"/>
</dbReference>
<dbReference type="InterPro" id="IPR002300">
    <property type="entry name" value="aa-tRNA-synth_Ia"/>
</dbReference>
<organism evidence="16 17">
    <name type="scientific">Ornithinibacillus caprae</name>
    <dbReference type="NCBI Taxonomy" id="2678566"/>
    <lineage>
        <taxon>Bacteria</taxon>
        <taxon>Bacillati</taxon>
        <taxon>Bacillota</taxon>
        <taxon>Bacilli</taxon>
        <taxon>Bacillales</taxon>
        <taxon>Bacillaceae</taxon>
        <taxon>Ornithinibacillus</taxon>
    </lineage>
</organism>
<dbReference type="NCBIfam" id="TIGR00392">
    <property type="entry name" value="ileS"/>
    <property type="match status" value="1"/>
</dbReference>
<comment type="subunit">
    <text evidence="3 12">Monomer.</text>
</comment>
<proteinExistence type="inferred from homology"/>
<keyword evidence="17" id="KW-1185">Reference proteome</keyword>
<evidence type="ECO:0000256" key="7">
    <source>
        <dbReference type="ARBA" id="ARBA00022840"/>
    </source>
</evidence>
<dbReference type="Gene3D" id="3.40.50.620">
    <property type="entry name" value="HUPs"/>
    <property type="match status" value="2"/>
</dbReference>
<comment type="subcellular location">
    <subcellularLocation>
        <location evidence="1 12">Cytoplasm</location>
    </subcellularLocation>
</comment>
<evidence type="ECO:0000256" key="8">
    <source>
        <dbReference type="ARBA" id="ARBA00022917"/>
    </source>
</evidence>
<dbReference type="GO" id="GO:0005829">
    <property type="term" value="C:cytosol"/>
    <property type="evidence" value="ECO:0007669"/>
    <property type="project" value="TreeGrafter"/>
</dbReference>
<comment type="caution">
    <text evidence="16">The sequence shown here is derived from an EMBL/GenBank/DDBJ whole genome shotgun (WGS) entry which is preliminary data.</text>
</comment>
<comment type="domain">
    <text evidence="12">IleRS has two distinct active sites: one for aminoacylation and one for editing. The misactivated valine is translocated from the active site to the editing site, which sterically excludes the correctly activated isoleucine. The single editing site contains two valyl binding pockets, one specific for each substrate (Val-AMP or Val-tRNA(Ile)).</text>
</comment>
<feature type="binding site" evidence="12">
    <location>
        <position position="905"/>
    </location>
    <ligand>
        <name>Zn(2+)</name>
        <dbReference type="ChEBI" id="CHEBI:29105"/>
    </ligand>
</feature>
<dbReference type="PROSITE" id="PS00178">
    <property type="entry name" value="AA_TRNA_LIGASE_I"/>
    <property type="match status" value="1"/>
</dbReference>
<evidence type="ECO:0000256" key="10">
    <source>
        <dbReference type="ARBA" id="ARBA00025217"/>
    </source>
</evidence>
<feature type="binding site" evidence="12">
    <location>
        <position position="553"/>
    </location>
    <ligand>
        <name>L-isoleucyl-5'-AMP</name>
        <dbReference type="ChEBI" id="CHEBI:178002"/>
    </ligand>
</feature>
<evidence type="ECO:0000259" key="13">
    <source>
        <dbReference type="Pfam" id="PF00133"/>
    </source>
</evidence>
<evidence type="ECO:0000256" key="3">
    <source>
        <dbReference type="ARBA" id="ARBA00011245"/>
    </source>
</evidence>
<dbReference type="FunFam" id="3.90.740.10:FF:000006">
    <property type="entry name" value="Isoleucine--tRNA ligase"/>
    <property type="match status" value="1"/>
</dbReference>
<feature type="short sequence motif" description="'KMSKS' region" evidence="12">
    <location>
        <begin position="594"/>
        <end position="598"/>
    </location>
</feature>
<dbReference type="InterPro" id="IPR014729">
    <property type="entry name" value="Rossmann-like_a/b/a_fold"/>
</dbReference>
<keyword evidence="12" id="KW-0862">Zinc</keyword>
<feature type="domain" description="Methionyl/Valyl/Leucyl/Isoleucyl-tRNA synthetase anticodon-binding" evidence="15">
    <location>
        <begin position="677"/>
        <end position="831"/>
    </location>
</feature>
<comment type="function">
    <text evidence="10 12">Catalyzes the attachment of isoleucine to tRNA(Ile). As IleRS can inadvertently accommodate and process structurally similar amino acids such as valine, to avoid such errors it has two additional distinct tRNA(Ile)-dependent editing activities. One activity is designated as 'pretransfer' editing and involves the hydrolysis of activated Val-AMP. The other activity is designated 'posttransfer' editing and involves deacylation of mischarged Val-tRNA(Ile).</text>
</comment>
<gene>
    <name evidence="12 16" type="primary">ileS</name>
    <name evidence="16" type="ORF">GMD78_14205</name>
</gene>
<dbReference type="Gene3D" id="1.10.10.830">
    <property type="entry name" value="Ile-tRNA synthetase CP2 domain-like"/>
    <property type="match status" value="1"/>
</dbReference>
<evidence type="ECO:0000259" key="14">
    <source>
        <dbReference type="Pfam" id="PF06827"/>
    </source>
</evidence>
<dbReference type="HAMAP" id="MF_02002">
    <property type="entry name" value="Ile_tRNA_synth_type1"/>
    <property type="match status" value="1"/>
</dbReference>
<dbReference type="FunFam" id="1.10.10.830:FF:000001">
    <property type="entry name" value="Isoleucine--tRNA ligase"/>
    <property type="match status" value="1"/>
</dbReference>
<evidence type="ECO:0000256" key="12">
    <source>
        <dbReference type="HAMAP-Rule" id="MF_02002"/>
    </source>
</evidence>
<dbReference type="Pfam" id="PF06827">
    <property type="entry name" value="zf-FPG_IleRS"/>
    <property type="match status" value="1"/>
</dbReference>
<dbReference type="Proteomes" id="UP000469125">
    <property type="component" value="Unassembled WGS sequence"/>
</dbReference>
<feature type="domain" description="Zinc finger FPG/IleRS-type" evidence="14">
    <location>
        <begin position="882"/>
        <end position="911"/>
    </location>
</feature>
<dbReference type="AlphaFoldDB" id="A0A6N8FLB3"/>
<feature type="binding site" evidence="12">
    <location>
        <position position="908"/>
    </location>
    <ligand>
        <name>Zn(2+)</name>
        <dbReference type="ChEBI" id="CHEBI:29105"/>
    </ligand>
</feature>
<feature type="domain" description="Aminoacyl-tRNA synthetase class Ia" evidence="13">
    <location>
        <begin position="27"/>
        <end position="633"/>
    </location>
</feature>
<dbReference type="RefSeq" id="WP_155669579.1">
    <property type="nucleotide sequence ID" value="NZ_WOCA01000012.1"/>
</dbReference>
<dbReference type="InterPro" id="IPR010663">
    <property type="entry name" value="Znf_FPG/IleRS"/>
</dbReference>
<dbReference type="Gene3D" id="1.10.730.20">
    <property type="match status" value="1"/>
</dbReference>
<comment type="similarity">
    <text evidence="2 12">Belongs to the class-I aminoacyl-tRNA synthetase family. IleS type 1 subfamily.</text>
</comment>
<keyword evidence="9 12" id="KW-0030">Aminoacyl-tRNA synthetase</keyword>
<feature type="binding site" evidence="12">
    <location>
        <position position="888"/>
    </location>
    <ligand>
        <name>Zn(2+)</name>
        <dbReference type="ChEBI" id="CHEBI:29105"/>
    </ligand>
</feature>
<dbReference type="GO" id="GO:0000049">
    <property type="term" value="F:tRNA binding"/>
    <property type="evidence" value="ECO:0007669"/>
    <property type="project" value="InterPro"/>
</dbReference>
<dbReference type="EC" id="6.1.1.5" evidence="12"/>
<dbReference type="PRINTS" id="PR00984">
    <property type="entry name" value="TRNASYNTHILE"/>
</dbReference>
<keyword evidence="8 12" id="KW-0648">Protein biosynthesis</keyword>
<reference evidence="16 17" key="1">
    <citation type="submission" date="2019-11" db="EMBL/GenBank/DDBJ databases">
        <authorList>
            <person name="Li X."/>
        </authorList>
    </citation>
    <scope>NUCLEOTIDE SEQUENCE [LARGE SCALE GENOMIC DNA]</scope>
    <source>
        <strain evidence="16 17">L9</strain>
    </source>
</reference>
<dbReference type="PANTHER" id="PTHR42765">
    <property type="entry name" value="SOLEUCYL-TRNA SYNTHETASE"/>
    <property type="match status" value="1"/>
</dbReference>
<dbReference type="GO" id="GO:0006428">
    <property type="term" value="P:isoleucyl-tRNA aminoacylation"/>
    <property type="evidence" value="ECO:0007669"/>
    <property type="project" value="UniProtKB-UniRule"/>
</dbReference>
<feature type="binding site" evidence="12">
    <location>
        <position position="885"/>
    </location>
    <ligand>
        <name>Zn(2+)</name>
        <dbReference type="ChEBI" id="CHEBI:29105"/>
    </ligand>
</feature>
<dbReference type="InterPro" id="IPR009080">
    <property type="entry name" value="tRNAsynth_Ia_anticodon-bd"/>
</dbReference>
<evidence type="ECO:0000313" key="17">
    <source>
        <dbReference type="Proteomes" id="UP000469125"/>
    </source>
</evidence>